<evidence type="ECO:0000313" key="3">
    <source>
        <dbReference type="Proteomes" id="UP000031189"/>
    </source>
</evidence>
<organism evidence="2 3">
    <name type="scientific">Terrisporobacter othiniensis</name>
    <dbReference type="NCBI Taxonomy" id="1577792"/>
    <lineage>
        <taxon>Bacteria</taxon>
        <taxon>Bacillati</taxon>
        <taxon>Bacillota</taxon>
        <taxon>Clostridia</taxon>
        <taxon>Peptostreptococcales</taxon>
        <taxon>Peptostreptococcaceae</taxon>
        <taxon>Terrisporobacter</taxon>
    </lineage>
</organism>
<keyword evidence="1" id="KW-1133">Transmembrane helix</keyword>
<dbReference type="SUPFAM" id="SSF103481">
    <property type="entry name" value="Multidrug resistance efflux transporter EmrE"/>
    <property type="match status" value="1"/>
</dbReference>
<accession>A0A0B3VMB4</accession>
<keyword evidence="3" id="KW-1185">Reference proteome</keyword>
<dbReference type="EMBL" id="JWHR01000059">
    <property type="protein sequence ID" value="KHS57936.1"/>
    <property type="molecule type" value="Genomic_DNA"/>
</dbReference>
<dbReference type="InterPro" id="IPR037185">
    <property type="entry name" value="EmrE-like"/>
</dbReference>
<name>A0A0B3VMB4_9FIRM</name>
<gene>
    <name evidence="2" type="ORF">QX51_05415</name>
</gene>
<keyword evidence="1" id="KW-0472">Membrane</keyword>
<keyword evidence="1" id="KW-0812">Transmembrane</keyword>
<dbReference type="RefSeq" id="WP_039678886.1">
    <property type="nucleotide sequence ID" value="NZ_JWHR01000059.1"/>
</dbReference>
<dbReference type="OrthoDB" id="9804865at2"/>
<reference evidence="2 3" key="1">
    <citation type="submission" date="2014-12" db="EMBL/GenBank/DDBJ databases">
        <title>Draft genome sequence of Terrisporobacter sp. 08-306576, isolated from the blood culture of a bacteremia patient.</title>
        <authorList>
            <person name="Lund L.C."/>
            <person name="Sydenham T.V."/>
            <person name="Hogh S.V."/>
            <person name="Skov M.N."/>
            <person name="Kemp M."/>
            <person name="Justesen U.S."/>
        </authorList>
    </citation>
    <scope>NUCLEOTIDE SEQUENCE [LARGE SCALE GENOMIC DNA]</scope>
    <source>
        <strain evidence="2 3">08-306576</strain>
    </source>
</reference>
<evidence type="ECO:0000313" key="2">
    <source>
        <dbReference type="EMBL" id="KHS57936.1"/>
    </source>
</evidence>
<proteinExistence type="predicted"/>
<evidence type="ECO:0000256" key="1">
    <source>
        <dbReference type="SAM" id="Phobius"/>
    </source>
</evidence>
<dbReference type="AlphaFoldDB" id="A0A0B3VMB4"/>
<comment type="caution">
    <text evidence="2">The sequence shown here is derived from an EMBL/GenBank/DDBJ whole genome shotgun (WGS) entry which is preliminary data.</text>
</comment>
<dbReference type="Proteomes" id="UP000031189">
    <property type="component" value="Unassembled WGS sequence"/>
</dbReference>
<feature type="transmembrane region" description="Helical" evidence="1">
    <location>
        <begin position="43"/>
        <end position="60"/>
    </location>
</feature>
<protein>
    <submittedName>
        <fullName evidence="2">Uncharacterized protein</fullName>
    </submittedName>
</protein>
<dbReference type="STRING" id="1577792.QX51_05415"/>
<sequence>MIYYKRLKIIDKRYLIGIFATERELLLKNIGIKQINPSSATQILILETIFGVIFSIIIYSEQITTKFGIGFVYIYILKL</sequence>